<dbReference type="EMBL" id="BK032592">
    <property type="protein sequence ID" value="DAF50118.1"/>
    <property type="molecule type" value="Genomic_DNA"/>
</dbReference>
<proteinExistence type="predicted"/>
<name>A0A8S5SGN9_9CAUD</name>
<evidence type="ECO:0000313" key="1">
    <source>
        <dbReference type="EMBL" id="DAF50118.1"/>
    </source>
</evidence>
<protein>
    <submittedName>
        <fullName evidence="1">SIRT7</fullName>
    </submittedName>
</protein>
<sequence>MKGKCVGMVRLNMADRALIDKQRLIDEWEYILDEQEVDICDASFIASVLVDDLIQNAPVVERRKHGKWEEFGHAGWRVCSVCHNCYVEPEWIIKDKWKYCPQCGARLEI</sequence>
<accession>A0A8S5SGN9</accession>
<reference evidence="1" key="1">
    <citation type="journal article" date="2021" name="Proc. Natl. Acad. Sci. U.S.A.">
        <title>A Catalog of Tens of Thousands of Viruses from Human Metagenomes Reveals Hidden Associations with Chronic Diseases.</title>
        <authorList>
            <person name="Tisza M.J."/>
            <person name="Buck C.B."/>
        </authorList>
    </citation>
    <scope>NUCLEOTIDE SEQUENCE</scope>
    <source>
        <strain evidence="1">CtzyE57</strain>
    </source>
</reference>
<organism evidence="1">
    <name type="scientific">Siphoviridae sp. ctzyE57</name>
    <dbReference type="NCBI Taxonomy" id="2827982"/>
    <lineage>
        <taxon>Viruses</taxon>
        <taxon>Duplodnaviria</taxon>
        <taxon>Heunggongvirae</taxon>
        <taxon>Uroviricota</taxon>
        <taxon>Caudoviricetes</taxon>
    </lineage>
</organism>